<evidence type="ECO:0000313" key="9">
    <source>
        <dbReference type="EMBL" id="AND38178.1"/>
    </source>
</evidence>
<name>A0A160M853_9BACI</name>
<dbReference type="GO" id="GO:0008800">
    <property type="term" value="F:beta-lactamase activity"/>
    <property type="evidence" value="ECO:0007669"/>
    <property type="project" value="UniProtKB-UniRule"/>
</dbReference>
<dbReference type="RefSeq" id="WP_019380243.1">
    <property type="nucleotide sequence ID" value="NZ_CP015506.1"/>
</dbReference>
<dbReference type="InterPro" id="IPR012338">
    <property type="entry name" value="Beta-lactam/transpept-like"/>
</dbReference>
<dbReference type="NCBIfam" id="NF012167">
    <property type="entry name" value="classA_firm"/>
    <property type="match status" value="1"/>
</dbReference>
<dbReference type="SUPFAM" id="SSF56601">
    <property type="entry name" value="beta-lactamase/transpeptidase-like"/>
    <property type="match status" value="1"/>
</dbReference>
<dbReference type="Gene3D" id="3.40.710.10">
    <property type="entry name" value="DD-peptidase/beta-lactamase superfamily"/>
    <property type="match status" value="1"/>
</dbReference>
<evidence type="ECO:0000256" key="6">
    <source>
        <dbReference type="RuleBase" id="RU361140"/>
    </source>
</evidence>
<dbReference type="STRING" id="1196031.A361_03240"/>
<evidence type="ECO:0000259" key="8">
    <source>
        <dbReference type="Pfam" id="PF13354"/>
    </source>
</evidence>
<reference evidence="9 10" key="1">
    <citation type="submission" date="2016-04" db="EMBL/GenBank/DDBJ databases">
        <title>Complete genome sequence of Bacillus oceanisediminis strain 2691.</title>
        <authorList>
            <person name="Jeong H."/>
            <person name="Kim H.J."/>
            <person name="Lee D.-W."/>
        </authorList>
    </citation>
    <scope>NUCLEOTIDE SEQUENCE [LARGE SCALE GENOMIC DNA]</scope>
    <source>
        <strain evidence="9 10">2691</strain>
    </source>
</reference>
<keyword evidence="5 6" id="KW-0046">Antibiotic resistance</keyword>
<evidence type="ECO:0000256" key="7">
    <source>
        <dbReference type="SAM" id="SignalP"/>
    </source>
</evidence>
<dbReference type="Pfam" id="PF13354">
    <property type="entry name" value="Beta-lactamase2"/>
    <property type="match status" value="1"/>
</dbReference>
<dbReference type="GO" id="GO:0030655">
    <property type="term" value="P:beta-lactam antibiotic catabolic process"/>
    <property type="evidence" value="ECO:0007669"/>
    <property type="project" value="InterPro"/>
</dbReference>
<feature type="domain" description="Beta-lactamase class A catalytic" evidence="8">
    <location>
        <begin position="69"/>
        <end position="283"/>
    </location>
</feature>
<feature type="signal peptide" evidence="7">
    <location>
        <begin position="1"/>
        <end position="32"/>
    </location>
</feature>
<dbReference type="InterPro" id="IPR045155">
    <property type="entry name" value="Beta-lactam_cat"/>
</dbReference>
<protein>
    <recommendedName>
        <fullName evidence="2 6">Beta-lactamase</fullName>
        <ecNumber evidence="2 6">3.5.2.6</ecNumber>
    </recommendedName>
</protein>
<comment type="catalytic activity">
    <reaction evidence="6">
        <text>a beta-lactam + H2O = a substituted beta-amino acid</text>
        <dbReference type="Rhea" id="RHEA:20401"/>
        <dbReference type="ChEBI" id="CHEBI:15377"/>
        <dbReference type="ChEBI" id="CHEBI:35627"/>
        <dbReference type="ChEBI" id="CHEBI:140347"/>
        <dbReference type="EC" id="3.5.2.6"/>
    </reaction>
</comment>
<accession>A0A160M853</accession>
<dbReference type="eggNOG" id="COG2367">
    <property type="taxonomic scope" value="Bacteria"/>
</dbReference>
<dbReference type="GO" id="GO:0046677">
    <property type="term" value="P:response to antibiotic"/>
    <property type="evidence" value="ECO:0007669"/>
    <property type="project" value="UniProtKB-UniRule"/>
</dbReference>
<dbReference type="PROSITE" id="PS00146">
    <property type="entry name" value="BETA_LACTAMASE_A"/>
    <property type="match status" value="1"/>
</dbReference>
<dbReference type="PANTHER" id="PTHR35333">
    <property type="entry name" value="BETA-LACTAMASE"/>
    <property type="match status" value="1"/>
</dbReference>
<keyword evidence="3 7" id="KW-0732">Signal</keyword>
<dbReference type="NCBIfam" id="NF033103">
    <property type="entry name" value="bla_class_A"/>
    <property type="match status" value="1"/>
</dbReference>
<dbReference type="SMR" id="A0A160M853"/>
<evidence type="ECO:0000256" key="1">
    <source>
        <dbReference type="ARBA" id="ARBA00009009"/>
    </source>
</evidence>
<evidence type="ECO:0000256" key="5">
    <source>
        <dbReference type="ARBA" id="ARBA00023251"/>
    </source>
</evidence>
<dbReference type="EC" id="3.5.2.6" evidence="2 6"/>
<keyword evidence="4 6" id="KW-0378">Hydrolase</keyword>
<dbReference type="KEGG" id="bon:A361_03240"/>
<sequence>MRKQYHSVFSKNRLKAVRLVSLVLLLALTGCANGSYQSDVSAAENSKETSVNTKQKFKKLEKEFDARLGVYAYDTGTKKTITYRSNERFAYASTFKPLAAAILLQRKSLEEMNEIITYTSDDLVTYSPVTEKHVKTGMTLRELCEAAIRFSDNTAGNLILEELGGPEGFEAALKEMGDTVTKPERFETDLNEAEPGDIRDTSTPEALAASLQKVLIGHFLTEEKRNILTEWMRGNVTGDPLIRAGVPSGWEVADKSGAAGFGTRNDIAIVWPPNREPIIMTILSSRDSKDAEYDNALIAEAAEMAIKALDDEA</sequence>
<comment type="similarity">
    <text evidence="1 6">Belongs to the class-A beta-lactamase family.</text>
</comment>
<dbReference type="InterPro" id="IPR000871">
    <property type="entry name" value="Beta-lactam_class-A"/>
</dbReference>
<dbReference type="InterPro" id="IPR023650">
    <property type="entry name" value="Beta-lactam_class-A_AS"/>
</dbReference>
<organism evidence="9 10">
    <name type="scientific">Cytobacillus oceanisediminis 2691</name>
    <dbReference type="NCBI Taxonomy" id="1196031"/>
    <lineage>
        <taxon>Bacteria</taxon>
        <taxon>Bacillati</taxon>
        <taxon>Bacillota</taxon>
        <taxon>Bacilli</taxon>
        <taxon>Bacillales</taxon>
        <taxon>Bacillaceae</taxon>
        <taxon>Cytobacillus</taxon>
    </lineage>
</organism>
<evidence type="ECO:0000256" key="3">
    <source>
        <dbReference type="ARBA" id="ARBA00022729"/>
    </source>
</evidence>
<proteinExistence type="inferred from homology"/>
<evidence type="ECO:0000256" key="4">
    <source>
        <dbReference type="ARBA" id="ARBA00022801"/>
    </source>
</evidence>
<dbReference type="InterPro" id="IPR058139">
    <property type="entry name" value="BlaC_bacilli"/>
</dbReference>
<evidence type="ECO:0000256" key="2">
    <source>
        <dbReference type="ARBA" id="ARBA00012865"/>
    </source>
</evidence>
<feature type="chain" id="PRO_5038642298" description="Beta-lactamase" evidence="7">
    <location>
        <begin position="33"/>
        <end position="313"/>
    </location>
</feature>
<evidence type="ECO:0000313" key="10">
    <source>
        <dbReference type="Proteomes" id="UP000077856"/>
    </source>
</evidence>
<dbReference type="Proteomes" id="UP000077856">
    <property type="component" value="Chromosome"/>
</dbReference>
<dbReference type="PANTHER" id="PTHR35333:SF3">
    <property type="entry name" value="BETA-LACTAMASE-TYPE TRANSPEPTIDASE FOLD CONTAINING PROTEIN"/>
    <property type="match status" value="1"/>
</dbReference>
<dbReference type="AlphaFoldDB" id="A0A160M853"/>
<gene>
    <name evidence="9" type="ORF">A361_03240</name>
</gene>
<dbReference type="EMBL" id="CP015506">
    <property type="protein sequence ID" value="AND38178.1"/>
    <property type="molecule type" value="Genomic_DNA"/>
</dbReference>
<dbReference type="PROSITE" id="PS51257">
    <property type="entry name" value="PROKAR_LIPOPROTEIN"/>
    <property type="match status" value="1"/>
</dbReference>
<dbReference type="PRINTS" id="PR00118">
    <property type="entry name" value="BLACTAMASEA"/>
</dbReference>